<name>A0A286TCX2_BIFBI</name>
<reference evidence="1 2" key="1">
    <citation type="journal article" date="2017" name="Biosci. Biotechnol. Biochem.">
        <title>Identification and characterization of a sulfoglycosidase from Bifidobacterium bifidum implicated in mucin glycan utilization.</title>
        <authorList>
            <person name="Katoh T."/>
            <person name="Maeshibu T."/>
            <person name="Kikkawa K."/>
            <person name="Gotoh A."/>
            <person name="Tomabechi Y."/>
            <person name="Nakamura M."/>
            <person name="Liao W.-H."/>
            <person name="Yamaguchi M."/>
            <person name="Ashida H."/>
            <person name="Yamamoto K."/>
            <person name="Katayama T."/>
        </authorList>
    </citation>
    <scope>NUCLEOTIDE SEQUENCE [LARGE SCALE GENOMIC DNA]</scope>
    <source>
        <strain evidence="1 2">JCM 7004</strain>
    </source>
</reference>
<organism evidence="1 2">
    <name type="scientific">Bifidobacterium bifidum LMG 13195</name>
    <dbReference type="NCBI Taxonomy" id="1207542"/>
    <lineage>
        <taxon>Bacteria</taxon>
        <taxon>Bacillati</taxon>
        <taxon>Actinomycetota</taxon>
        <taxon>Actinomycetes</taxon>
        <taxon>Bifidobacteriales</taxon>
        <taxon>Bifidobacteriaceae</taxon>
        <taxon>Bifidobacterium</taxon>
    </lineage>
</organism>
<protein>
    <submittedName>
        <fullName evidence="1">Uncharacterized protein</fullName>
    </submittedName>
</protein>
<dbReference type="Proteomes" id="UP000262177">
    <property type="component" value="Chromosome"/>
</dbReference>
<evidence type="ECO:0000313" key="1">
    <source>
        <dbReference type="EMBL" id="BBA48176.1"/>
    </source>
</evidence>
<dbReference type="EMBL" id="AP018131">
    <property type="protein sequence ID" value="BBA48176.1"/>
    <property type="molecule type" value="Genomic_DNA"/>
</dbReference>
<proteinExistence type="predicted"/>
<accession>A0A286TCX2</accession>
<sequence length="43" mass="5240">MPDFNQRLYSWIHECQYLVILSSSTDEPDFAKVRFKELYWLVA</sequence>
<dbReference type="AlphaFoldDB" id="A0A286TCX2"/>
<evidence type="ECO:0000313" key="2">
    <source>
        <dbReference type="Proteomes" id="UP000262177"/>
    </source>
</evidence>
<gene>
    <name evidence="1" type="ORF">BBJK_01704</name>
</gene>